<comment type="caution">
    <text evidence="2">The sequence shown here is derived from an EMBL/GenBank/DDBJ whole genome shotgun (WGS) entry which is preliminary data.</text>
</comment>
<proteinExistence type="predicted"/>
<evidence type="ECO:0000256" key="1">
    <source>
        <dbReference type="SAM" id="MobiDB-lite"/>
    </source>
</evidence>
<organism evidence="2 3">
    <name type="scientific">Malus domestica</name>
    <name type="common">Apple</name>
    <name type="synonym">Pyrus malus</name>
    <dbReference type="NCBI Taxonomy" id="3750"/>
    <lineage>
        <taxon>Eukaryota</taxon>
        <taxon>Viridiplantae</taxon>
        <taxon>Streptophyta</taxon>
        <taxon>Embryophyta</taxon>
        <taxon>Tracheophyta</taxon>
        <taxon>Spermatophyta</taxon>
        <taxon>Magnoliopsida</taxon>
        <taxon>eudicotyledons</taxon>
        <taxon>Gunneridae</taxon>
        <taxon>Pentapetalae</taxon>
        <taxon>rosids</taxon>
        <taxon>fabids</taxon>
        <taxon>Rosales</taxon>
        <taxon>Rosaceae</taxon>
        <taxon>Amygdaloideae</taxon>
        <taxon>Maleae</taxon>
        <taxon>Malus</taxon>
    </lineage>
</organism>
<dbReference type="Proteomes" id="UP000290289">
    <property type="component" value="Unassembled WGS sequence"/>
</dbReference>
<keyword evidence="3" id="KW-1185">Reference proteome</keyword>
<name>A0A498KPF0_MALDO</name>
<reference evidence="2 3" key="1">
    <citation type="submission" date="2018-10" db="EMBL/GenBank/DDBJ databases">
        <title>A high-quality apple genome assembly.</title>
        <authorList>
            <person name="Hu J."/>
        </authorList>
    </citation>
    <scope>NUCLEOTIDE SEQUENCE [LARGE SCALE GENOMIC DNA]</scope>
    <source>
        <strain evidence="3">cv. HFTH1</strain>
        <tissue evidence="2">Young leaf</tissue>
    </source>
</reference>
<dbReference type="EMBL" id="RDQH01000086">
    <property type="protein sequence ID" value="RXI09959.1"/>
    <property type="molecule type" value="Genomic_DNA"/>
</dbReference>
<accession>A0A498KPF0</accession>
<dbReference type="AlphaFoldDB" id="A0A498KPF0"/>
<evidence type="ECO:0000313" key="3">
    <source>
        <dbReference type="Proteomes" id="UP000290289"/>
    </source>
</evidence>
<gene>
    <name evidence="2" type="ORF">DVH24_031514</name>
</gene>
<feature type="compositionally biased region" description="Basic and acidic residues" evidence="1">
    <location>
        <begin position="74"/>
        <end position="83"/>
    </location>
</feature>
<evidence type="ECO:0000313" key="2">
    <source>
        <dbReference type="EMBL" id="RXI09959.1"/>
    </source>
</evidence>
<sequence>MEGSTRRCSGELQEDSGTAAEELGGERKVDQDQSLVQALEAGKKEKSTAKTSAVSKPKAEKKTKTTSSAKKPGKRQDVNRREAQAAQVDQELCC</sequence>
<protein>
    <submittedName>
        <fullName evidence="2">Uncharacterized protein</fullName>
    </submittedName>
</protein>
<feature type="region of interest" description="Disordered" evidence="1">
    <location>
        <begin position="1"/>
        <end position="94"/>
    </location>
</feature>